<dbReference type="AlphaFoldDB" id="Q7MLW8"/>
<dbReference type="HOGENOM" id="CLU_3190589_0_0_6"/>
<evidence type="ECO:0000313" key="2">
    <source>
        <dbReference type="Proteomes" id="UP000002675"/>
    </source>
</evidence>
<dbReference type="EMBL" id="BA000037">
    <property type="protein sequence ID" value="BAC94072.1"/>
    <property type="molecule type" value="Genomic_DNA"/>
</dbReference>
<proteinExistence type="predicted"/>
<reference evidence="1 2" key="1">
    <citation type="journal article" date="2003" name="Genome Res.">
        <title>Comparative genome analysis of Vibrio vulnificus, a marine pathogen.</title>
        <authorList>
            <person name="Chen C.Y."/>
            <person name="Wu K.M."/>
            <person name="Chang Y.C."/>
            <person name="Chang C.H."/>
            <person name="Tsai H.C."/>
            <person name="Liao T.L."/>
            <person name="Liu Y.M."/>
            <person name="Chen H.J."/>
            <person name="Shen A.B."/>
            <person name="Li J.C."/>
            <person name="Su T.L."/>
            <person name="Shao C.P."/>
            <person name="Lee C.T."/>
            <person name="Hor L.I."/>
            <person name="Tsai S.F."/>
        </authorList>
    </citation>
    <scope>NUCLEOTIDE SEQUENCE [LARGE SCALE GENOMIC DNA]</scope>
    <source>
        <strain evidence="1 2">YJ016</strain>
    </source>
</reference>
<accession>Q7MLW8</accession>
<evidence type="ECO:0000313" key="1">
    <source>
        <dbReference type="EMBL" id="BAC94072.1"/>
    </source>
</evidence>
<sequence length="46" mass="5598">MIQRNLLDTYKYQFQGRYTDAIHKSKSRYISRFVCFEFSDIRTISA</sequence>
<organism evidence="1 2">
    <name type="scientific">Vibrio vulnificus (strain YJ016)</name>
    <dbReference type="NCBI Taxonomy" id="196600"/>
    <lineage>
        <taxon>Bacteria</taxon>
        <taxon>Pseudomonadati</taxon>
        <taxon>Pseudomonadota</taxon>
        <taxon>Gammaproteobacteria</taxon>
        <taxon>Vibrionales</taxon>
        <taxon>Vibrionaceae</taxon>
        <taxon>Vibrio</taxon>
    </lineage>
</organism>
<dbReference type="KEGG" id="vvy:VV1308"/>
<name>Q7MLW8_VIBVY</name>
<dbReference type="Proteomes" id="UP000002675">
    <property type="component" value="Chromosome I"/>
</dbReference>
<protein>
    <submittedName>
        <fullName evidence="1">Uncharacterized protein</fullName>
    </submittedName>
</protein>
<gene>
    <name evidence="1" type="ordered locus">VV1308</name>
</gene>